<dbReference type="OrthoDB" id="9814165at2"/>
<dbReference type="InterPro" id="IPR000847">
    <property type="entry name" value="LysR_HTH_N"/>
</dbReference>
<dbReference type="Pfam" id="PF03466">
    <property type="entry name" value="LysR_substrate"/>
    <property type="match status" value="1"/>
</dbReference>
<keyword evidence="7" id="KW-1185">Reference proteome</keyword>
<comment type="similarity">
    <text evidence="1">Belongs to the LysR transcriptional regulatory family.</text>
</comment>
<accession>K2HQ39</accession>
<evidence type="ECO:0000256" key="4">
    <source>
        <dbReference type="ARBA" id="ARBA00023163"/>
    </source>
</evidence>
<dbReference type="STRING" id="1231392.OCGS_0984"/>
<dbReference type="Proteomes" id="UP000006765">
    <property type="component" value="Unassembled WGS sequence"/>
</dbReference>
<evidence type="ECO:0000256" key="3">
    <source>
        <dbReference type="ARBA" id="ARBA00023125"/>
    </source>
</evidence>
<keyword evidence="3" id="KW-0238">DNA-binding</keyword>
<sequence length="305" mass="33004">MRSRLKLRQLRLIVEIDRHGSILGAARALGVSQPAATKFIKDIELDLGVELFERTNRGAFATPHGAALVRHGQLVLAQLEQAAQEIDDLSQGRGGKIAVGTLLTASARLLPRALARLAAERPGVRVSIKGGTNDLLMPLLERGELDFVVGRLPEYRYRRGLTQERLIDDRLAVVARTGHPLAEGGAPTLETLGAYPFVLQPHETTARRQIERRFADAGLDPPHATVETVSFLTMRAILSSTDMLAILPSEVTRRDVELGVLVEIRCEPLFAGAMPVGVSYRTGGILSPAAMALLAALRIEAEGGR</sequence>
<organism evidence="6 7">
    <name type="scientific">Oceaniovalibus guishaninsula JLT2003</name>
    <dbReference type="NCBI Taxonomy" id="1231392"/>
    <lineage>
        <taxon>Bacteria</taxon>
        <taxon>Pseudomonadati</taxon>
        <taxon>Pseudomonadota</taxon>
        <taxon>Alphaproteobacteria</taxon>
        <taxon>Rhodobacterales</taxon>
        <taxon>Roseobacteraceae</taxon>
        <taxon>Oceaniovalibus</taxon>
    </lineage>
</organism>
<dbReference type="AlphaFoldDB" id="K2HQ39"/>
<dbReference type="GO" id="GO:0003677">
    <property type="term" value="F:DNA binding"/>
    <property type="evidence" value="ECO:0007669"/>
    <property type="project" value="UniProtKB-KW"/>
</dbReference>
<evidence type="ECO:0000313" key="7">
    <source>
        <dbReference type="Proteomes" id="UP000006765"/>
    </source>
</evidence>
<name>K2HQ39_9RHOB</name>
<dbReference type="RefSeq" id="WP_007426137.1">
    <property type="nucleotide sequence ID" value="NZ_AMGO01000012.1"/>
</dbReference>
<dbReference type="EMBL" id="AMGO01000012">
    <property type="protein sequence ID" value="EKE44949.1"/>
    <property type="molecule type" value="Genomic_DNA"/>
</dbReference>
<dbReference type="InterPro" id="IPR050950">
    <property type="entry name" value="HTH-type_LysR_regulators"/>
</dbReference>
<dbReference type="eggNOG" id="COG0583">
    <property type="taxonomic scope" value="Bacteria"/>
</dbReference>
<dbReference type="SUPFAM" id="SSF53850">
    <property type="entry name" value="Periplasmic binding protein-like II"/>
    <property type="match status" value="1"/>
</dbReference>
<dbReference type="InterPro" id="IPR036390">
    <property type="entry name" value="WH_DNA-bd_sf"/>
</dbReference>
<evidence type="ECO:0000256" key="2">
    <source>
        <dbReference type="ARBA" id="ARBA00023015"/>
    </source>
</evidence>
<dbReference type="InterPro" id="IPR005119">
    <property type="entry name" value="LysR_subst-bd"/>
</dbReference>
<dbReference type="Gene3D" id="1.10.10.10">
    <property type="entry name" value="Winged helix-like DNA-binding domain superfamily/Winged helix DNA-binding domain"/>
    <property type="match status" value="1"/>
</dbReference>
<keyword evidence="2" id="KW-0805">Transcription regulation</keyword>
<dbReference type="PANTHER" id="PTHR30419:SF8">
    <property type="entry name" value="NITROGEN ASSIMILATION TRANSCRIPTIONAL ACTIVATOR-RELATED"/>
    <property type="match status" value="1"/>
</dbReference>
<evidence type="ECO:0000313" key="6">
    <source>
        <dbReference type="EMBL" id="EKE44949.1"/>
    </source>
</evidence>
<dbReference type="GO" id="GO:0005829">
    <property type="term" value="C:cytosol"/>
    <property type="evidence" value="ECO:0007669"/>
    <property type="project" value="TreeGrafter"/>
</dbReference>
<comment type="caution">
    <text evidence="6">The sequence shown here is derived from an EMBL/GenBank/DDBJ whole genome shotgun (WGS) entry which is preliminary data.</text>
</comment>
<dbReference type="InterPro" id="IPR036388">
    <property type="entry name" value="WH-like_DNA-bd_sf"/>
</dbReference>
<keyword evidence="4" id="KW-0804">Transcription</keyword>
<feature type="domain" description="HTH lysR-type" evidence="5">
    <location>
        <begin position="5"/>
        <end position="62"/>
    </location>
</feature>
<dbReference type="GO" id="GO:0003700">
    <property type="term" value="F:DNA-binding transcription factor activity"/>
    <property type="evidence" value="ECO:0007669"/>
    <property type="project" value="InterPro"/>
</dbReference>
<evidence type="ECO:0000256" key="1">
    <source>
        <dbReference type="ARBA" id="ARBA00009437"/>
    </source>
</evidence>
<dbReference type="PANTHER" id="PTHR30419">
    <property type="entry name" value="HTH-TYPE TRANSCRIPTIONAL REGULATOR YBHD"/>
    <property type="match status" value="1"/>
</dbReference>
<dbReference type="PRINTS" id="PR00039">
    <property type="entry name" value="HTHLYSR"/>
</dbReference>
<evidence type="ECO:0000259" key="5">
    <source>
        <dbReference type="PROSITE" id="PS50931"/>
    </source>
</evidence>
<proteinExistence type="inferred from homology"/>
<dbReference type="Pfam" id="PF00126">
    <property type="entry name" value="HTH_1"/>
    <property type="match status" value="1"/>
</dbReference>
<dbReference type="SUPFAM" id="SSF46785">
    <property type="entry name" value="Winged helix' DNA-binding domain"/>
    <property type="match status" value="1"/>
</dbReference>
<protein>
    <recommendedName>
        <fullName evidence="5">HTH lysR-type domain-containing protein</fullName>
    </recommendedName>
</protein>
<reference evidence="6 7" key="1">
    <citation type="journal article" date="2012" name="J. Bacteriol.">
        <title>Draft Genome Sequence of Oceaniovalibus guishaninsula JLT2003T.</title>
        <authorList>
            <person name="Tang K."/>
            <person name="Liu K."/>
            <person name="Jiao N."/>
        </authorList>
    </citation>
    <scope>NUCLEOTIDE SEQUENCE [LARGE SCALE GENOMIC DNA]</scope>
    <source>
        <strain evidence="6 7">JLT2003</strain>
    </source>
</reference>
<dbReference type="PROSITE" id="PS50931">
    <property type="entry name" value="HTH_LYSR"/>
    <property type="match status" value="1"/>
</dbReference>
<dbReference type="Gene3D" id="3.40.190.290">
    <property type="match status" value="1"/>
</dbReference>
<gene>
    <name evidence="6" type="ORF">OCGS_0984</name>
</gene>